<feature type="chain" id="PRO_5006622780" description="Membrane-associated protein" evidence="2">
    <location>
        <begin position="22"/>
        <end position="809"/>
    </location>
</feature>
<feature type="region of interest" description="Disordered" evidence="1">
    <location>
        <begin position="341"/>
        <end position="376"/>
    </location>
</feature>
<feature type="non-terminal residue" evidence="3">
    <location>
        <position position="809"/>
    </location>
</feature>
<name>A0A0S4JW50_BODSA</name>
<evidence type="ECO:0000313" key="4">
    <source>
        <dbReference type="Proteomes" id="UP000051952"/>
    </source>
</evidence>
<reference evidence="4" key="1">
    <citation type="submission" date="2015-09" db="EMBL/GenBank/DDBJ databases">
        <authorList>
            <consortium name="Pathogen Informatics"/>
        </authorList>
    </citation>
    <scope>NUCLEOTIDE SEQUENCE [LARGE SCALE GENOMIC DNA]</scope>
    <source>
        <strain evidence="4">Lake Konstanz</strain>
    </source>
</reference>
<feature type="compositionally biased region" description="Polar residues" evidence="1">
    <location>
        <begin position="584"/>
        <end position="608"/>
    </location>
</feature>
<protein>
    <recommendedName>
        <fullName evidence="5">Membrane-associated protein</fullName>
    </recommendedName>
</protein>
<feature type="region of interest" description="Disordered" evidence="1">
    <location>
        <begin position="513"/>
        <end position="542"/>
    </location>
</feature>
<evidence type="ECO:0008006" key="5">
    <source>
        <dbReference type="Google" id="ProtNLM"/>
    </source>
</evidence>
<feature type="compositionally biased region" description="Low complexity" evidence="1">
    <location>
        <begin position="361"/>
        <end position="376"/>
    </location>
</feature>
<dbReference type="OrthoDB" id="273823at2759"/>
<keyword evidence="4" id="KW-1185">Reference proteome</keyword>
<feature type="compositionally biased region" description="Low complexity" evidence="1">
    <location>
        <begin position="526"/>
        <end position="542"/>
    </location>
</feature>
<feature type="compositionally biased region" description="Low complexity" evidence="1">
    <location>
        <begin position="481"/>
        <end position="495"/>
    </location>
</feature>
<dbReference type="InterPro" id="IPR011042">
    <property type="entry name" value="6-blade_b-propeller_TolB-like"/>
</dbReference>
<feature type="signal peptide" evidence="2">
    <location>
        <begin position="1"/>
        <end position="21"/>
    </location>
</feature>
<sequence length="809" mass="85680">MLRNVLLPTVLILFVFGPCTCRIPSPLLVSKVAPIAYPSGFNIYDDGTIIVGSYFPCVIIKVPPSGSAQVIAGSYGNCAFANGVGSSARFFYPSGMSRDATNNVMYIADLNNNRIRVMNLATYSVTTLFGSVEGSSNGPFSSALLNQCLDVAFHSTSNGLRVLYVADWNNGLLRKADLVTSTVSTLARTPSTANFALSKDGLLLFISSDRGTISSVDTTTGTVTVLAGVDGTASFADGVGAAARFNVPRGVALNYDETKLYIGDWNNYRVRQLDLFTRSVTTAAGTGTSSSVNGPLLNSTFVAPVQTKWNCNRLTAECGVMLADFASAGSLRWIPITPASMSRSTSAPTNENTKTLSNLATPTVSSPQTSTPTNTQQCSHTFTVVNTPSDSSTHSRTGTQSYTATASRVRWTSKTLLVSPDLTLSRSLSLHSKTVHLSASATASCSTSRSVTASIMRWTSKTLLVSPDLTLSRSHSRRSQTAHLSSSSTASRSSNRSVTASIVRWTTHTIVESNEETLSRSSSKRSATPNATASPSHSSSASLMRWTTHTVVLTNEATLTRSMSFATWTGDATVTVSRWPSESAALSSSRAVSKTNHSASPTPTTHRSWTALLEGTPTVNPSASVTPTLSESSTSDVTATKSPPTRTKSSTQFDCNAQAPQATGVMLVGVNSSTQLHNTSAPLALFGASVINASYASRNEEGVPPQVFLSTQGVNRVSLLQAPPLAFNLSLVSPFQLLYYYVANVTTLQGTSTSATWSARPRSGGWHGVVVQPPSTGWVGDVVFPVLLYREMNLLVPLLCGDGRPMLTV</sequence>
<feature type="compositionally biased region" description="Polar residues" evidence="1">
    <location>
        <begin position="617"/>
        <end position="637"/>
    </location>
</feature>
<evidence type="ECO:0000256" key="1">
    <source>
        <dbReference type="SAM" id="MobiDB-lite"/>
    </source>
</evidence>
<gene>
    <name evidence="3" type="ORF">BSAL_43980</name>
</gene>
<dbReference type="Proteomes" id="UP000051952">
    <property type="component" value="Unassembled WGS sequence"/>
</dbReference>
<proteinExistence type="predicted"/>
<evidence type="ECO:0000313" key="3">
    <source>
        <dbReference type="EMBL" id="CUG93649.1"/>
    </source>
</evidence>
<accession>A0A0S4JW50</accession>
<keyword evidence="2" id="KW-0732">Signal</keyword>
<organism evidence="3 4">
    <name type="scientific">Bodo saltans</name>
    <name type="common">Flagellated protozoan</name>
    <dbReference type="NCBI Taxonomy" id="75058"/>
    <lineage>
        <taxon>Eukaryota</taxon>
        <taxon>Discoba</taxon>
        <taxon>Euglenozoa</taxon>
        <taxon>Kinetoplastea</taxon>
        <taxon>Metakinetoplastina</taxon>
        <taxon>Eubodonida</taxon>
        <taxon>Bodonidae</taxon>
        <taxon>Bodo</taxon>
    </lineage>
</organism>
<dbReference type="EMBL" id="CYKH01002177">
    <property type="protein sequence ID" value="CUG93649.1"/>
    <property type="molecule type" value="Genomic_DNA"/>
</dbReference>
<dbReference type="SUPFAM" id="SSF101898">
    <property type="entry name" value="NHL repeat"/>
    <property type="match status" value="1"/>
</dbReference>
<dbReference type="PANTHER" id="PTHR46388">
    <property type="entry name" value="NHL REPEAT-CONTAINING PROTEIN 2"/>
    <property type="match status" value="1"/>
</dbReference>
<dbReference type="Gene3D" id="2.120.10.30">
    <property type="entry name" value="TolB, C-terminal domain"/>
    <property type="match status" value="2"/>
</dbReference>
<dbReference type="AlphaFoldDB" id="A0A0S4JW50"/>
<feature type="region of interest" description="Disordered" evidence="1">
    <location>
        <begin position="470"/>
        <end position="495"/>
    </location>
</feature>
<feature type="region of interest" description="Disordered" evidence="1">
    <location>
        <begin position="584"/>
        <end position="653"/>
    </location>
</feature>
<feature type="region of interest" description="Disordered" evidence="1">
    <location>
        <begin position="385"/>
        <end position="404"/>
    </location>
</feature>
<evidence type="ECO:0000256" key="2">
    <source>
        <dbReference type="SAM" id="SignalP"/>
    </source>
</evidence>
<feature type="compositionally biased region" description="Low complexity" evidence="1">
    <location>
        <begin position="638"/>
        <end position="651"/>
    </location>
</feature>
<feature type="compositionally biased region" description="Polar residues" evidence="1">
    <location>
        <begin position="341"/>
        <end position="360"/>
    </location>
</feature>
<dbReference type="VEuPathDB" id="TriTrypDB:BSAL_43980"/>
<dbReference type="PANTHER" id="PTHR46388:SF2">
    <property type="entry name" value="NHL REPEAT-CONTAINING PROTEIN 2"/>
    <property type="match status" value="1"/>
</dbReference>